<feature type="region of interest" description="Disordered" evidence="1">
    <location>
        <begin position="764"/>
        <end position="806"/>
    </location>
</feature>
<dbReference type="EMBL" id="FNLM01000034">
    <property type="protein sequence ID" value="SDU61458.1"/>
    <property type="molecule type" value="Genomic_DNA"/>
</dbReference>
<dbReference type="OrthoDB" id="4760328at2"/>
<proteinExistence type="predicted"/>
<reference evidence="3 4" key="1">
    <citation type="submission" date="2016-10" db="EMBL/GenBank/DDBJ databases">
        <authorList>
            <person name="de Groot N.N."/>
        </authorList>
    </citation>
    <scope>NUCLEOTIDE SEQUENCE [LARGE SCALE GENOMIC DNA]</scope>
    <source>
        <strain evidence="3 4">DSM 44215</strain>
    </source>
</reference>
<feature type="compositionally biased region" description="Acidic residues" evidence="1">
    <location>
        <begin position="776"/>
        <end position="785"/>
    </location>
</feature>
<sequence>MVYPTRSIVAELNFDKMTTLAQELNSYAEHTASDAQTTRDTITRLDWSGGAKNAAETRAHREHAQLMRVSATFTSLADAITTGHTDLSSLAGDLKLTATAYEANDYSVADNWKVTDSYNYALAESAAAGDDEQLTALETLKATRARIAENATLWMERVARDFDTADTDTAAAIRGANGVLDQLTPPAAGLSAGGAAKILDNWEGGRGLSQEQMYALAAAGNLTPEQLQALHAGLPVNIPQGQYDFLRTLFRGMDGMSVDEIAGLGATGEQGAAVRNLLSNGMQIMSNPSVSTDAGDAGGMAVLPTNVASLLTEKLHTGTAKKRDYDNHTTFEYPHVPRIDEFEKLVGLLESGDPALRMGTDIDRGILKQASEIAEASRSGRIAGAGEELTDTHDVLNRALALASADTTAVRDFTVGAEAMNVTYADGRQFDADRHLDALFAYQWGDSQGGISDMYKWLGQNAGNPDNTFAAFKAADTASALGQYFGDSSNVEIGRDLGQSSPLLTQTLATSLAPFLADFAGAHQPGTPTEFPLFGGEKLTPGELKNLFMALNSDPTAAGVINRAGAEWQFYMAYSAGMDPDAASLGNAAGVLQDAMKDGMEAQIDYLKKEGLDDYAEQMRVAAAGRNILAAIPNVGAPLNAMMPVGTLEELLFGPAPDYDSMSTDEINALTQLRAETLADPDVTKFAIFAGMVAENPELRHQYPEWFDEHGHPSWDAVHGHSEKELTPRERAALTPEERKAYELADADRESRLNAWRDFVNQSDQYNRWDSHHDDGVEEPDEPGEATEHAAPDPSMLSIPGLGGPA</sequence>
<gene>
    <name evidence="3" type="ORF">SAMN04488548_1342650</name>
</gene>
<dbReference type="AlphaFoldDB" id="A0A1H2JZ62"/>
<evidence type="ECO:0000313" key="3">
    <source>
        <dbReference type="EMBL" id="SDU61458.1"/>
    </source>
</evidence>
<dbReference type="InterPro" id="IPR057037">
    <property type="entry name" value="TPR_rep_actino"/>
</dbReference>
<evidence type="ECO:0000259" key="2">
    <source>
        <dbReference type="Pfam" id="PF23275"/>
    </source>
</evidence>
<dbReference type="Pfam" id="PF23275">
    <property type="entry name" value="TPR_23"/>
    <property type="match status" value="1"/>
</dbReference>
<protein>
    <recommendedName>
        <fullName evidence="2">TPR repeat domain-containing protein</fullName>
    </recommendedName>
</protein>
<dbReference type="Proteomes" id="UP000183180">
    <property type="component" value="Unassembled WGS sequence"/>
</dbReference>
<evidence type="ECO:0000256" key="1">
    <source>
        <dbReference type="SAM" id="MobiDB-lite"/>
    </source>
</evidence>
<feature type="domain" description="TPR repeat" evidence="2">
    <location>
        <begin position="218"/>
        <end position="457"/>
    </location>
</feature>
<accession>A0A1H2JZ62</accession>
<dbReference type="RefSeq" id="WP_074851179.1">
    <property type="nucleotide sequence ID" value="NZ_FNLM01000034.1"/>
</dbReference>
<evidence type="ECO:0000313" key="4">
    <source>
        <dbReference type="Proteomes" id="UP000183180"/>
    </source>
</evidence>
<feature type="region of interest" description="Disordered" evidence="1">
    <location>
        <begin position="717"/>
        <end position="736"/>
    </location>
</feature>
<dbReference type="STRING" id="158898.SAMN04488548_1342650"/>
<organism evidence="3 4">
    <name type="scientific">Gordonia westfalica</name>
    <dbReference type="NCBI Taxonomy" id="158898"/>
    <lineage>
        <taxon>Bacteria</taxon>
        <taxon>Bacillati</taxon>
        <taxon>Actinomycetota</taxon>
        <taxon>Actinomycetes</taxon>
        <taxon>Mycobacteriales</taxon>
        <taxon>Gordoniaceae</taxon>
        <taxon>Gordonia</taxon>
    </lineage>
</organism>
<name>A0A1H2JZ62_9ACTN</name>